<feature type="compositionally biased region" description="Basic residues" evidence="1">
    <location>
        <begin position="447"/>
        <end position="458"/>
    </location>
</feature>
<feature type="region of interest" description="Disordered" evidence="1">
    <location>
        <begin position="1130"/>
        <end position="1316"/>
    </location>
</feature>
<proteinExistence type="predicted"/>
<feature type="region of interest" description="Disordered" evidence="1">
    <location>
        <begin position="726"/>
        <end position="881"/>
    </location>
</feature>
<feature type="compositionally biased region" description="Basic and acidic residues" evidence="1">
    <location>
        <begin position="1193"/>
        <end position="1219"/>
    </location>
</feature>
<evidence type="ECO:0000256" key="1">
    <source>
        <dbReference type="SAM" id="MobiDB-lite"/>
    </source>
</evidence>
<sequence>MTGLQQLIIARAEGGTRPKTKRIADDVVLMYLPPGYELNNKLKLSNSLLPAFGELSVLYIDDPKHAVELIELVRLRAASPLVNDIPPTRREKPLPPHNEHPENIKYIGDFLDDEEDTQASQYRHVMGRIHEVIITGLLKYVGTDPPNDKARVLAYLQNLGHASPVWEERARKLLVEEHQVLQDMIKEIRGGWLFFQHFLSSNMITAAQWERLVITAMAETVRKSPVLRDYHMTAYDVSVDHFVHGKVGETLLTALNAWRVPLHSVDDDTFRINSPFMTSRKHPMQRLDELGEKFFRKLTNTYQSGETLYTRAVFCRSILTTYFFQSFISVWDECLLNGHLQGLKGLVPIYPRIIDRLREYMSQGSCPRESHPDFKNTTKKLTQSETVEEHRVRPSKSARILVVQAAISEDVEMVDAGPLSDGSSETVIQKEERRLTTSSVSKEEDKRRKRRDKRKQMRRATLITIEEKPVKGSAGVGGREVTQTQIILSEAPINDEAFDTASNLSQVANEAPLVEIVKAKSVINPQTQSILDDLSTEKGAGRSKQPVLATTESEGGADPDPFDEKGKLLLHEPSVGGRNNIKNRAKKERRKARAASLAALQQIEQKLLEEEDVAVNPPNTNIVLAPASKQSKKKNQRNPKGSSFSPKHRSLTFIDACLAEKLEPVQQKEDALITNTSLPSVSVVELSQPSPQKQESKMPRRAKTVAKAVPCTVPGASFVQPTVVGSKKPDVVKSQASTPSKPDTDLYDDPEAIAAGIKASQEEEESWTKVGGKKHEPPKHHKFMEMRGLRSAGHGHNAIFPNNSGLPRPPPPQIKPQLKGPATQAKPVTVQNQSKAGRAQNQGKNIPSQGQTKVGPPQGQVKATQPPNQVKAVQTSNQVRAAQVPNQVRVIQVPNQVRTTQVPNQAKATQIPNKVKATQTLNQAKVIQVSNQVKAIQPPNQLKATQVPGQVKAIQVPNQPRASQNQGLSKPDAAKSPTPNKNPVPKENECLSGKPSRPKRETRILVINSMKEFPTLATSTMLLSRQKDAQSTGERSIDMTVELASNGTGSSPHTKTAAASVSEEVKASDQGSHKKKKQIISLSPTPAVGPAKVQKKELPVVAQVVKAKKSDTAAPKPAIQSVVKPLAVKSQVQKIESKAGASITEAKQKATPTASTSTTPSTKTPNQGIVVMTSLQLAPKALTKKERRALAKKSAEEQKTPKLSIKERAELRRSLENKKTPQKTPQSDEKTEAASGTTVTADEGSSIIESPAITHAGTPDLPDESAAIVKEETSAARIESPGIAHPGASEENGVGAPPEVDEGFDPDVTMLPPNPAPDEVVRAAAVYRGEKINVEASYEAASIFRGRAPPPPPPRAVEEDFGPAG</sequence>
<feature type="region of interest" description="Disordered" evidence="1">
    <location>
        <begin position="1044"/>
        <end position="1078"/>
    </location>
</feature>
<feature type="region of interest" description="Disordered" evidence="1">
    <location>
        <begin position="414"/>
        <end position="459"/>
    </location>
</feature>
<name>A0AAV9WAD7_9PEZI</name>
<feature type="region of interest" description="Disordered" evidence="1">
    <location>
        <begin position="1344"/>
        <end position="1365"/>
    </location>
</feature>
<evidence type="ECO:0000313" key="2">
    <source>
        <dbReference type="EMBL" id="KAK6504800.1"/>
    </source>
</evidence>
<feature type="compositionally biased region" description="Polar residues" evidence="1">
    <location>
        <begin position="956"/>
        <end position="968"/>
    </location>
</feature>
<organism evidence="2 3">
    <name type="scientific">Arthrobotrys musiformis</name>
    <dbReference type="NCBI Taxonomy" id="47236"/>
    <lineage>
        <taxon>Eukaryota</taxon>
        <taxon>Fungi</taxon>
        <taxon>Dikarya</taxon>
        <taxon>Ascomycota</taxon>
        <taxon>Pezizomycotina</taxon>
        <taxon>Orbiliomycetes</taxon>
        <taxon>Orbiliales</taxon>
        <taxon>Orbiliaceae</taxon>
        <taxon>Arthrobotrys</taxon>
    </lineage>
</organism>
<evidence type="ECO:0000313" key="3">
    <source>
        <dbReference type="Proteomes" id="UP001370758"/>
    </source>
</evidence>
<feature type="compositionally biased region" description="Low complexity" evidence="1">
    <location>
        <begin position="1149"/>
        <end position="1165"/>
    </location>
</feature>
<feature type="compositionally biased region" description="Basic residues" evidence="1">
    <location>
        <begin position="581"/>
        <end position="593"/>
    </location>
</feature>
<gene>
    <name evidence="2" type="ORF">TWF481_006738</name>
</gene>
<comment type="caution">
    <text evidence="2">The sequence shown here is derived from an EMBL/GenBank/DDBJ whole genome shotgun (WGS) entry which is preliminary data.</text>
</comment>
<feature type="compositionally biased region" description="Polar residues" evidence="1">
    <location>
        <begin position="829"/>
        <end position="852"/>
    </location>
</feature>
<reference evidence="2 3" key="1">
    <citation type="submission" date="2023-08" db="EMBL/GenBank/DDBJ databases">
        <authorList>
            <person name="Palmer J.M."/>
        </authorList>
    </citation>
    <scope>NUCLEOTIDE SEQUENCE [LARGE SCALE GENOMIC DNA]</scope>
    <source>
        <strain evidence="2 3">TWF481</strain>
    </source>
</reference>
<dbReference type="EMBL" id="JAVHJL010000004">
    <property type="protein sequence ID" value="KAK6504800.1"/>
    <property type="molecule type" value="Genomic_DNA"/>
</dbReference>
<protein>
    <submittedName>
        <fullName evidence="2">Uncharacterized protein</fullName>
    </submittedName>
</protein>
<feature type="region of interest" description="Disordered" evidence="1">
    <location>
        <begin position="620"/>
        <end position="647"/>
    </location>
</feature>
<feature type="compositionally biased region" description="Polar residues" evidence="1">
    <location>
        <begin position="1044"/>
        <end position="1054"/>
    </location>
</feature>
<feature type="region of interest" description="Disordered" evidence="1">
    <location>
        <begin position="533"/>
        <end position="593"/>
    </location>
</feature>
<accession>A0AAV9WAD7</accession>
<feature type="compositionally biased region" description="Polar residues" evidence="1">
    <location>
        <begin position="861"/>
        <end position="881"/>
    </location>
</feature>
<feature type="compositionally biased region" description="Basic and acidic residues" evidence="1">
    <location>
        <begin position="428"/>
        <end position="446"/>
    </location>
</feature>
<feature type="region of interest" description="Disordered" evidence="1">
    <location>
        <begin position="955"/>
        <end position="1001"/>
    </location>
</feature>
<dbReference type="Proteomes" id="UP001370758">
    <property type="component" value="Unassembled WGS sequence"/>
</dbReference>
<keyword evidence="3" id="KW-1185">Reference proteome</keyword>